<dbReference type="Proteomes" id="UP000017837">
    <property type="component" value="Unassembled WGS sequence"/>
</dbReference>
<feature type="transmembrane region" description="Helical" evidence="1">
    <location>
        <begin position="42"/>
        <end position="62"/>
    </location>
</feature>
<evidence type="ECO:0000313" key="2">
    <source>
        <dbReference type="EMBL" id="ESQ93445.1"/>
    </source>
</evidence>
<keyword evidence="1" id="KW-1133">Transmembrane helix</keyword>
<name>V4Q6H8_9CAUL</name>
<dbReference type="PATRIC" id="fig|1121022.4.peg.1184"/>
<dbReference type="AlphaFoldDB" id="V4Q6H8"/>
<evidence type="ECO:0000256" key="1">
    <source>
        <dbReference type="SAM" id="Phobius"/>
    </source>
</evidence>
<keyword evidence="1" id="KW-0472">Membrane</keyword>
<organism evidence="2 3">
    <name type="scientific">Asticcacaulis benevestitus DSM 16100 = ATCC BAA-896</name>
    <dbReference type="NCBI Taxonomy" id="1121022"/>
    <lineage>
        <taxon>Bacteria</taxon>
        <taxon>Pseudomonadati</taxon>
        <taxon>Pseudomonadota</taxon>
        <taxon>Alphaproteobacteria</taxon>
        <taxon>Caulobacterales</taxon>
        <taxon>Caulobacteraceae</taxon>
        <taxon>Asticcacaulis</taxon>
    </lineage>
</organism>
<reference evidence="2 3" key="1">
    <citation type="journal article" date="2014" name="Nature">
        <title>Sequential evolution of bacterial morphology by co-option of a developmental regulator.</title>
        <authorList>
            <person name="Jiang C."/>
            <person name="Brown P.J."/>
            <person name="Ducret A."/>
            <person name="Brun Y.V."/>
        </authorList>
    </citation>
    <scope>NUCLEOTIDE SEQUENCE [LARGE SCALE GENOMIC DNA]</scope>
    <source>
        <strain evidence="2 3">DSM 16100</strain>
    </source>
</reference>
<sequence>MLKRKAIAGLDGLRALCILPIYFGILLAVWLLGEVSPQDEQYLGLLIACLTYLLIELSFLNLKQKPAKLSQASRA</sequence>
<feature type="transmembrane region" description="Helical" evidence="1">
    <location>
        <begin position="12"/>
        <end position="30"/>
    </location>
</feature>
<proteinExistence type="predicted"/>
<dbReference type="EMBL" id="AWGB01000008">
    <property type="protein sequence ID" value="ESQ93445.1"/>
    <property type="molecule type" value="Genomic_DNA"/>
</dbReference>
<keyword evidence="3" id="KW-1185">Reference proteome</keyword>
<comment type="caution">
    <text evidence="2">The sequence shown here is derived from an EMBL/GenBank/DDBJ whole genome shotgun (WGS) entry which is preliminary data.</text>
</comment>
<accession>V4Q6H8</accession>
<gene>
    <name evidence="2" type="ORF">ABENE_05950</name>
</gene>
<keyword evidence="1" id="KW-0812">Transmembrane</keyword>
<evidence type="ECO:0000313" key="3">
    <source>
        <dbReference type="Proteomes" id="UP000017837"/>
    </source>
</evidence>
<dbReference type="RefSeq" id="WP_018080487.1">
    <property type="nucleotide sequence ID" value="NZ_AQWM01000002.1"/>
</dbReference>
<protein>
    <submittedName>
        <fullName evidence="2">Uncharacterized protein</fullName>
    </submittedName>
</protein>